<organism evidence="9">
    <name type="scientific">Paenibacillus sp. BIHB 4019</name>
    <dbReference type="NCBI Taxonomy" id="1870819"/>
    <lineage>
        <taxon>Bacteria</taxon>
        <taxon>Bacillati</taxon>
        <taxon>Bacillota</taxon>
        <taxon>Bacilli</taxon>
        <taxon>Bacillales</taxon>
        <taxon>Paenibacillaceae</taxon>
        <taxon>Paenibacillus</taxon>
    </lineage>
</organism>
<dbReference type="AlphaFoldDB" id="A0A1B2DHG4"/>
<feature type="transmembrane region" description="Helical" evidence="7">
    <location>
        <begin position="218"/>
        <end position="241"/>
    </location>
</feature>
<evidence type="ECO:0000256" key="3">
    <source>
        <dbReference type="ARBA" id="ARBA00022475"/>
    </source>
</evidence>
<dbReference type="InterPro" id="IPR051393">
    <property type="entry name" value="ABC_transporter_permease"/>
</dbReference>
<reference evidence="9" key="1">
    <citation type="submission" date="2016-08" db="EMBL/GenBank/DDBJ databases">
        <title>Complete Genome Seqeunce of Paenibacillus sp. BIHB 4019 from tea rhizoplane.</title>
        <authorList>
            <person name="Thakur R."/>
            <person name="Swarnkar M.K."/>
            <person name="Gulati A."/>
        </authorList>
    </citation>
    <scope>NUCLEOTIDE SEQUENCE [LARGE SCALE GENOMIC DNA]</scope>
    <source>
        <strain evidence="9">BIHB4019</strain>
    </source>
</reference>
<dbReference type="GO" id="GO:0055085">
    <property type="term" value="P:transmembrane transport"/>
    <property type="evidence" value="ECO:0007669"/>
    <property type="project" value="InterPro"/>
</dbReference>
<dbReference type="PROSITE" id="PS50928">
    <property type="entry name" value="ABC_TM1"/>
    <property type="match status" value="1"/>
</dbReference>
<dbReference type="SUPFAM" id="SSF161098">
    <property type="entry name" value="MetI-like"/>
    <property type="match status" value="1"/>
</dbReference>
<dbReference type="PANTHER" id="PTHR30193">
    <property type="entry name" value="ABC TRANSPORTER PERMEASE PROTEIN"/>
    <property type="match status" value="1"/>
</dbReference>
<protein>
    <submittedName>
        <fullName evidence="9">ABC transporter permease</fullName>
    </submittedName>
</protein>
<keyword evidence="4 7" id="KW-0812">Transmembrane</keyword>
<evidence type="ECO:0000259" key="8">
    <source>
        <dbReference type="PROSITE" id="PS50928"/>
    </source>
</evidence>
<evidence type="ECO:0000256" key="2">
    <source>
        <dbReference type="ARBA" id="ARBA00022448"/>
    </source>
</evidence>
<feature type="domain" description="ABC transmembrane type-1" evidence="8">
    <location>
        <begin position="72"/>
        <end position="288"/>
    </location>
</feature>
<feature type="transmembrane region" description="Helical" evidence="7">
    <location>
        <begin position="267"/>
        <end position="287"/>
    </location>
</feature>
<dbReference type="InterPro" id="IPR000515">
    <property type="entry name" value="MetI-like"/>
</dbReference>
<keyword evidence="2 7" id="KW-0813">Transport</keyword>
<evidence type="ECO:0000256" key="1">
    <source>
        <dbReference type="ARBA" id="ARBA00004651"/>
    </source>
</evidence>
<accession>A0A1B2DHG4</accession>
<dbReference type="Pfam" id="PF00528">
    <property type="entry name" value="BPD_transp_1"/>
    <property type="match status" value="1"/>
</dbReference>
<evidence type="ECO:0000313" key="9">
    <source>
        <dbReference type="EMBL" id="ANY67174.1"/>
    </source>
</evidence>
<proteinExistence type="inferred from homology"/>
<dbReference type="CDD" id="cd06261">
    <property type="entry name" value="TM_PBP2"/>
    <property type="match status" value="1"/>
</dbReference>
<evidence type="ECO:0000256" key="6">
    <source>
        <dbReference type="ARBA" id="ARBA00023136"/>
    </source>
</evidence>
<evidence type="ECO:0000256" key="5">
    <source>
        <dbReference type="ARBA" id="ARBA00022989"/>
    </source>
</evidence>
<comment type="similarity">
    <text evidence="7">Belongs to the binding-protein-dependent transport system permease family.</text>
</comment>
<dbReference type="InterPro" id="IPR035906">
    <property type="entry name" value="MetI-like_sf"/>
</dbReference>
<gene>
    <name evidence="9" type="ORF">BBD42_12390</name>
</gene>
<dbReference type="GO" id="GO:0005886">
    <property type="term" value="C:plasma membrane"/>
    <property type="evidence" value="ECO:0007669"/>
    <property type="project" value="UniProtKB-SubCell"/>
</dbReference>
<feature type="transmembrane region" description="Helical" evidence="7">
    <location>
        <begin position="110"/>
        <end position="130"/>
    </location>
</feature>
<dbReference type="Gene3D" id="1.10.3720.10">
    <property type="entry name" value="MetI-like"/>
    <property type="match status" value="1"/>
</dbReference>
<dbReference type="RefSeq" id="WP_099518385.1">
    <property type="nucleotide sequence ID" value="NZ_CP016808.1"/>
</dbReference>
<feature type="transmembrane region" description="Helical" evidence="7">
    <location>
        <begin position="77"/>
        <end position="98"/>
    </location>
</feature>
<comment type="subcellular location">
    <subcellularLocation>
        <location evidence="1 7">Cell membrane</location>
        <topology evidence="1 7">Multi-pass membrane protein</topology>
    </subcellularLocation>
</comment>
<name>A0A1B2DHG4_9BACL</name>
<evidence type="ECO:0000256" key="7">
    <source>
        <dbReference type="RuleBase" id="RU363032"/>
    </source>
</evidence>
<dbReference type="EMBL" id="CP016808">
    <property type="protein sequence ID" value="ANY67174.1"/>
    <property type="molecule type" value="Genomic_DNA"/>
</dbReference>
<keyword evidence="6 7" id="KW-0472">Membrane</keyword>
<evidence type="ECO:0000256" key="4">
    <source>
        <dbReference type="ARBA" id="ARBA00022692"/>
    </source>
</evidence>
<feature type="transmembrane region" description="Helical" evidence="7">
    <location>
        <begin position="160"/>
        <end position="179"/>
    </location>
</feature>
<keyword evidence="3" id="KW-1003">Cell membrane</keyword>
<keyword evidence="5 7" id="KW-1133">Transmembrane helix</keyword>
<sequence>MKTMTMKTKRTFFILVCLLPGLLLFSLFKVYPTIQIFQKSLYLWTGLSDEPKYIGLKNFTDMLHDETFLLSMRNTGFLMLVVPIVTIMIALINASILTQSKLKERGFYRTVFFFPSILSFVVIAILWSFIYHPTMGFVNTGLEMIGLGEWAKPWLGDQRTVLWALAITLIWQAAGYYMVMYMAGIDSISPELYEAADLDGATRIQQFFRITIPMLWEIIRVTIIFSINGVLSISFIIVSIMTGGGPDRHSEVVMTYLYAQAFTNSNFGYAMAIGVVVFVISMLLALVSNKLTERGSY</sequence>
<dbReference type="PANTHER" id="PTHR30193:SF37">
    <property type="entry name" value="INNER MEMBRANE ABC TRANSPORTER PERMEASE PROTEIN YCJO"/>
    <property type="match status" value="1"/>
</dbReference>